<proteinExistence type="predicted"/>
<dbReference type="AlphaFoldDB" id="A0A915I009"/>
<reference evidence="2" key="1">
    <citation type="submission" date="2022-11" db="UniProtKB">
        <authorList>
            <consortium name="WormBaseParasite"/>
        </authorList>
    </citation>
    <scope>IDENTIFICATION</scope>
</reference>
<evidence type="ECO:0000313" key="1">
    <source>
        <dbReference type="Proteomes" id="UP000887565"/>
    </source>
</evidence>
<organism evidence="1 2">
    <name type="scientific">Romanomermis culicivorax</name>
    <name type="common">Nematode worm</name>
    <dbReference type="NCBI Taxonomy" id="13658"/>
    <lineage>
        <taxon>Eukaryota</taxon>
        <taxon>Metazoa</taxon>
        <taxon>Ecdysozoa</taxon>
        <taxon>Nematoda</taxon>
        <taxon>Enoplea</taxon>
        <taxon>Dorylaimia</taxon>
        <taxon>Mermithida</taxon>
        <taxon>Mermithoidea</taxon>
        <taxon>Mermithidae</taxon>
        <taxon>Romanomermis</taxon>
    </lineage>
</organism>
<accession>A0A915I009</accession>
<protein>
    <submittedName>
        <fullName evidence="2">Uncharacterized protein</fullName>
    </submittedName>
</protein>
<name>A0A915I009_ROMCU</name>
<dbReference type="Proteomes" id="UP000887565">
    <property type="component" value="Unplaced"/>
</dbReference>
<sequence>MYLYFSGGTAGHRAENYCILGEKSICQSGSPRRITFLPCQLPEKPRAPRQASPGADFAIPSLDQSILWNAKACVLTILCQSILWLMAL</sequence>
<evidence type="ECO:0000313" key="2">
    <source>
        <dbReference type="WBParaSite" id="nRc.2.0.1.t07034-RA"/>
    </source>
</evidence>
<dbReference type="WBParaSite" id="nRc.2.0.1.t07034-RA">
    <property type="protein sequence ID" value="nRc.2.0.1.t07034-RA"/>
    <property type="gene ID" value="nRc.2.0.1.g07034"/>
</dbReference>
<keyword evidence="1" id="KW-1185">Reference proteome</keyword>